<gene>
    <name evidence="1" type="ORF">PGTUg99_019224</name>
    <name evidence="2" type="ORF">PGTUg99_037811</name>
</gene>
<proteinExistence type="predicted"/>
<dbReference type="EMBL" id="VDEP01000001">
    <property type="protein sequence ID" value="KAA1139347.1"/>
    <property type="molecule type" value="Genomic_DNA"/>
</dbReference>
<dbReference type="Proteomes" id="UP000325313">
    <property type="component" value="Unassembled WGS sequence"/>
</dbReference>
<dbReference type="EMBL" id="VDEP01000312">
    <property type="protein sequence ID" value="KAA1105155.1"/>
    <property type="molecule type" value="Genomic_DNA"/>
</dbReference>
<evidence type="ECO:0000313" key="2">
    <source>
        <dbReference type="EMBL" id="KAA1139347.1"/>
    </source>
</evidence>
<organism evidence="1 3">
    <name type="scientific">Puccinia graminis f. sp. tritici</name>
    <dbReference type="NCBI Taxonomy" id="56615"/>
    <lineage>
        <taxon>Eukaryota</taxon>
        <taxon>Fungi</taxon>
        <taxon>Dikarya</taxon>
        <taxon>Basidiomycota</taxon>
        <taxon>Pucciniomycotina</taxon>
        <taxon>Pucciniomycetes</taxon>
        <taxon>Pucciniales</taxon>
        <taxon>Pucciniaceae</taxon>
        <taxon>Puccinia</taxon>
    </lineage>
</organism>
<protein>
    <submittedName>
        <fullName evidence="1">Uncharacterized protein</fullName>
    </submittedName>
</protein>
<sequence>MMGGYLGPFGIPIPSVCFSPRFCTGEFCKFRNRSAFFTDGTFWHNMCSRDGSLSRIRGHGSKFESAGGKFSVDQHILPGSGPLINDMNCLLSKGLILTIFLLAPVYSGISGSLSKEWFGRAFLCPR</sequence>
<comment type="caution">
    <text evidence="1">The sequence shown here is derived from an EMBL/GenBank/DDBJ whole genome shotgun (WGS) entry which is preliminary data.</text>
</comment>
<evidence type="ECO:0000313" key="3">
    <source>
        <dbReference type="Proteomes" id="UP000325313"/>
    </source>
</evidence>
<accession>A0A5B0PTP9</accession>
<dbReference type="AlphaFoldDB" id="A0A5B0PTP9"/>
<reference evidence="1 3" key="1">
    <citation type="submission" date="2019-05" db="EMBL/GenBank/DDBJ databases">
        <title>Emergence of the Ug99 lineage of the wheat stem rust pathogen through somatic hybridization.</title>
        <authorList>
            <person name="Li F."/>
            <person name="Upadhyaya N.M."/>
            <person name="Sperschneider J."/>
            <person name="Matny O."/>
            <person name="Nguyen-Phuc H."/>
            <person name="Mago R."/>
            <person name="Raley C."/>
            <person name="Miller M.E."/>
            <person name="Silverstein K.A.T."/>
            <person name="Henningsen E."/>
            <person name="Hirsch C.D."/>
            <person name="Visser B."/>
            <person name="Pretorius Z.A."/>
            <person name="Steffenson B.J."/>
            <person name="Schwessinger B."/>
            <person name="Dodds P.N."/>
            <person name="Figueroa M."/>
        </authorList>
    </citation>
    <scope>NUCLEOTIDE SEQUENCE [LARGE SCALE GENOMIC DNA]</scope>
    <source>
        <strain evidence="1 3">Ug99</strain>
    </source>
</reference>
<name>A0A5B0PTP9_PUCGR</name>
<evidence type="ECO:0000313" key="1">
    <source>
        <dbReference type="EMBL" id="KAA1105155.1"/>
    </source>
</evidence>